<dbReference type="RefSeq" id="WP_053013887.1">
    <property type="nucleotide sequence ID" value="NZ_CP011371.1"/>
</dbReference>
<dbReference type="OrthoDB" id="6311033at2"/>
<dbReference type="Proteomes" id="UP000035352">
    <property type="component" value="Chromosome"/>
</dbReference>
<evidence type="ECO:0000256" key="1">
    <source>
        <dbReference type="SAM" id="SignalP"/>
    </source>
</evidence>
<evidence type="ECO:0000313" key="3">
    <source>
        <dbReference type="Proteomes" id="UP000035352"/>
    </source>
</evidence>
<keyword evidence="3" id="KW-1185">Reference proteome</keyword>
<evidence type="ECO:0008006" key="4">
    <source>
        <dbReference type="Google" id="ProtNLM"/>
    </source>
</evidence>
<feature type="signal peptide" evidence="1">
    <location>
        <begin position="1"/>
        <end position="19"/>
    </location>
</feature>
<reference evidence="2 3" key="1">
    <citation type="submission" date="2015-05" db="EMBL/GenBank/DDBJ databases">
        <authorList>
            <person name="Tang B."/>
            <person name="Yu Y."/>
        </authorList>
    </citation>
    <scope>NUCLEOTIDE SEQUENCE [LARGE SCALE GENOMIC DNA]</scope>
    <source>
        <strain evidence="2 3">DSM 7029</strain>
    </source>
</reference>
<proteinExistence type="predicted"/>
<evidence type="ECO:0000313" key="2">
    <source>
        <dbReference type="EMBL" id="AKJ31659.1"/>
    </source>
</evidence>
<gene>
    <name evidence="2" type="ORF">AAW51_4968</name>
</gene>
<dbReference type="PATRIC" id="fig|413882.6.peg.5182"/>
<dbReference type="KEGG" id="pbh:AAW51_4968"/>
<keyword evidence="1" id="KW-0732">Signal</keyword>
<feature type="chain" id="PRO_5005183991" description="Lipoprotein" evidence="1">
    <location>
        <begin position="20"/>
        <end position="134"/>
    </location>
</feature>
<sequence length="134" mass="13826">MRFSSIAVVVCLAAAAALSAGCASSRIAQNKTVQVAGQKLEFGGVYDPRGNELSLSVNGDPVMRGSFPPYTPTLNLNAQYRGLDVRAECYFGSVLGSKGGVVGIVAGAVQSAHSKAGDKCDLHVGGKVVESLYF</sequence>
<dbReference type="AlphaFoldDB" id="A0A0G3BQF3"/>
<protein>
    <recommendedName>
        <fullName evidence="4">Lipoprotein</fullName>
    </recommendedName>
</protein>
<organism evidence="2 3">
    <name type="scientific">Caldimonas brevitalea</name>
    <dbReference type="NCBI Taxonomy" id="413882"/>
    <lineage>
        <taxon>Bacteria</taxon>
        <taxon>Pseudomonadati</taxon>
        <taxon>Pseudomonadota</taxon>
        <taxon>Betaproteobacteria</taxon>
        <taxon>Burkholderiales</taxon>
        <taxon>Sphaerotilaceae</taxon>
        <taxon>Caldimonas</taxon>
    </lineage>
</organism>
<dbReference type="EMBL" id="CP011371">
    <property type="protein sequence ID" value="AKJ31659.1"/>
    <property type="molecule type" value="Genomic_DNA"/>
</dbReference>
<accession>A0A0G3BQF3</accession>
<name>A0A0G3BQF3_9BURK</name>
<dbReference type="PROSITE" id="PS51257">
    <property type="entry name" value="PROKAR_LIPOPROTEIN"/>
    <property type="match status" value="1"/>
</dbReference>
<dbReference type="STRING" id="413882.AAW51_4968"/>